<feature type="compositionally biased region" description="Basic and acidic residues" evidence="1">
    <location>
        <begin position="118"/>
        <end position="128"/>
    </location>
</feature>
<accession>A0AAD9W7A4</accession>
<dbReference type="EMBL" id="JAUJFL010000001">
    <property type="protein sequence ID" value="KAK2613712.1"/>
    <property type="molecule type" value="Genomic_DNA"/>
</dbReference>
<proteinExistence type="predicted"/>
<keyword evidence="3" id="KW-1185">Reference proteome</keyword>
<comment type="caution">
    <text evidence="2">The sequence shown here is derived from an EMBL/GenBank/DDBJ whole genome shotgun (WGS) entry which is preliminary data.</text>
</comment>
<sequence length="225" mass="25346">MNQQAPKKVPFTEDPTEHVLTQYANFTRAAYSPSLCEQRGQGVNIYLKPDEAKKGNNIHLVTEAAEKGEGLIERKDVYAFIHKVLKKQEQDLRGYWAIKAKHSPQDNKADTLLGEDAGSSKDKEADESLDKGLSLPVFQYGTLGLEVYPCDEGIINLGTWDVEFILRACLEFKKGQNIMPKLSGSGIYQAQHGQMPFRWSLRGPTIEPESDDGRVLKKFKSLFRK</sequence>
<evidence type="ECO:0000256" key="1">
    <source>
        <dbReference type="SAM" id="MobiDB-lite"/>
    </source>
</evidence>
<dbReference type="Proteomes" id="UP001265746">
    <property type="component" value="Unassembled WGS sequence"/>
</dbReference>
<feature type="region of interest" description="Disordered" evidence="1">
    <location>
        <begin position="107"/>
        <end position="128"/>
    </location>
</feature>
<evidence type="ECO:0000313" key="3">
    <source>
        <dbReference type="Proteomes" id="UP001265746"/>
    </source>
</evidence>
<evidence type="ECO:0000313" key="2">
    <source>
        <dbReference type="EMBL" id="KAK2613712.1"/>
    </source>
</evidence>
<gene>
    <name evidence="2" type="ORF">N8I77_000604</name>
</gene>
<organism evidence="2 3">
    <name type="scientific">Phomopsis amygdali</name>
    <name type="common">Fusicoccum amygdali</name>
    <dbReference type="NCBI Taxonomy" id="1214568"/>
    <lineage>
        <taxon>Eukaryota</taxon>
        <taxon>Fungi</taxon>
        <taxon>Dikarya</taxon>
        <taxon>Ascomycota</taxon>
        <taxon>Pezizomycotina</taxon>
        <taxon>Sordariomycetes</taxon>
        <taxon>Sordariomycetidae</taxon>
        <taxon>Diaporthales</taxon>
        <taxon>Diaporthaceae</taxon>
        <taxon>Diaporthe</taxon>
    </lineage>
</organism>
<name>A0AAD9W7A4_PHOAM</name>
<reference evidence="2" key="1">
    <citation type="submission" date="2023-06" db="EMBL/GenBank/DDBJ databases">
        <authorList>
            <person name="Noh H."/>
        </authorList>
    </citation>
    <scope>NUCLEOTIDE SEQUENCE</scope>
    <source>
        <strain evidence="2">DUCC20226</strain>
    </source>
</reference>
<protein>
    <submittedName>
        <fullName evidence="2">Uncharacterized protein</fullName>
    </submittedName>
</protein>
<dbReference type="AlphaFoldDB" id="A0AAD9W7A4"/>